<reference evidence="1" key="2">
    <citation type="submission" date="2020-09" db="EMBL/GenBank/DDBJ databases">
        <authorList>
            <person name="Sun Q."/>
            <person name="Zhou Y."/>
        </authorList>
    </citation>
    <scope>NUCLEOTIDE SEQUENCE</scope>
    <source>
        <strain evidence="1">CGMCC 1.12187</strain>
    </source>
</reference>
<reference evidence="1" key="1">
    <citation type="journal article" date="2014" name="Int. J. Syst. Evol. Microbiol.">
        <title>Complete genome sequence of Corynebacterium casei LMG S-19264T (=DSM 44701T), isolated from a smear-ripened cheese.</title>
        <authorList>
            <consortium name="US DOE Joint Genome Institute (JGI-PGF)"/>
            <person name="Walter F."/>
            <person name="Albersmeier A."/>
            <person name="Kalinowski J."/>
            <person name="Ruckert C."/>
        </authorList>
    </citation>
    <scope>NUCLEOTIDE SEQUENCE</scope>
    <source>
        <strain evidence="1">CGMCC 1.12187</strain>
    </source>
</reference>
<comment type="caution">
    <text evidence="1">The sequence shown here is derived from an EMBL/GenBank/DDBJ whole genome shotgun (WGS) entry which is preliminary data.</text>
</comment>
<dbReference type="AlphaFoldDB" id="A0A917GM81"/>
<evidence type="ECO:0000313" key="1">
    <source>
        <dbReference type="EMBL" id="GGG50951.1"/>
    </source>
</evidence>
<dbReference type="Proteomes" id="UP000638848">
    <property type="component" value="Unassembled WGS sequence"/>
</dbReference>
<dbReference type="EMBL" id="BMEQ01000004">
    <property type="protein sequence ID" value="GGG50951.1"/>
    <property type="molecule type" value="Genomic_DNA"/>
</dbReference>
<keyword evidence="2" id="KW-1185">Reference proteome</keyword>
<protein>
    <submittedName>
        <fullName evidence="1">Uncharacterized protein</fullName>
    </submittedName>
</protein>
<proteinExistence type="predicted"/>
<name>A0A917GM81_9MICC</name>
<gene>
    <name evidence="1" type="ORF">GCM10011374_11980</name>
</gene>
<organism evidence="1 2">
    <name type="scientific">Kocuria dechangensis</name>
    <dbReference type="NCBI Taxonomy" id="1176249"/>
    <lineage>
        <taxon>Bacteria</taxon>
        <taxon>Bacillati</taxon>
        <taxon>Actinomycetota</taxon>
        <taxon>Actinomycetes</taxon>
        <taxon>Micrococcales</taxon>
        <taxon>Micrococcaceae</taxon>
        <taxon>Kocuria</taxon>
    </lineage>
</organism>
<sequence>MPGPRGPDTITSAAAVVPTSAGADSLAEQRNAALRAMRETQRSTQARDAQAE</sequence>
<accession>A0A917GM81</accession>
<evidence type="ECO:0000313" key="2">
    <source>
        <dbReference type="Proteomes" id="UP000638848"/>
    </source>
</evidence>